<dbReference type="OrthoDB" id="2428875at2"/>
<dbReference type="Proteomes" id="UP000448867">
    <property type="component" value="Unassembled WGS sequence"/>
</dbReference>
<name>A0A7X2J2J1_9BACI</name>
<dbReference type="EMBL" id="WKKI01000050">
    <property type="protein sequence ID" value="MRX73917.1"/>
    <property type="molecule type" value="Genomic_DNA"/>
</dbReference>
<sequence length="66" mass="7598">MKEYSVVPNKDATGWYVKMEDVAAIELYDTKSQAISEAEELAKGKVPCKVTIYDEDLHVEDERRFN</sequence>
<reference evidence="1 2" key="1">
    <citation type="submission" date="2019-11" db="EMBL/GenBank/DDBJ databases">
        <title>Bacillus lacus genome.</title>
        <authorList>
            <person name="Allen C.J."/>
            <person name="Newman J.D."/>
        </authorList>
    </citation>
    <scope>NUCLEOTIDE SEQUENCE [LARGE SCALE GENOMIC DNA]</scope>
    <source>
        <strain evidence="1 2">KCTC 33946</strain>
    </source>
</reference>
<organism evidence="1 2">
    <name type="scientific">Metabacillus lacus</name>
    <dbReference type="NCBI Taxonomy" id="1983721"/>
    <lineage>
        <taxon>Bacteria</taxon>
        <taxon>Bacillati</taxon>
        <taxon>Bacillota</taxon>
        <taxon>Bacilli</taxon>
        <taxon>Bacillales</taxon>
        <taxon>Bacillaceae</taxon>
        <taxon>Metabacillus</taxon>
    </lineage>
</organism>
<dbReference type="Pfam" id="PF09954">
    <property type="entry name" value="DUF2188"/>
    <property type="match status" value="1"/>
</dbReference>
<dbReference type="InterPro" id="IPR018691">
    <property type="entry name" value="DUF2188"/>
</dbReference>
<accession>A0A7X2J2J1</accession>
<evidence type="ECO:0000313" key="2">
    <source>
        <dbReference type="Proteomes" id="UP000448867"/>
    </source>
</evidence>
<gene>
    <name evidence="1" type="ORF">GJU40_17415</name>
</gene>
<dbReference type="RefSeq" id="WP_154309372.1">
    <property type="nucleotide sequence ID" value="NZ_WKKI01000050.1"/>
</dbReference>
<comment type="caution">
    <text evidence="1">The sequence shown here is derived from an EMBL/GenBank/DDBJ whole genome shotgun (WGS) entry which is preliminary data.</text>
</comment>
<evidence type="ECO:0000313" key="1">
    <source>
        <dbReference type="EMBL" id="MRX73917.1"/>
    </source>
</evidence>
<protein>
    <submittedName>
        <fullName evidence="1">DUF2188 domain-containing protein</fullName>
    </submittedName>
</protein>
<keyword evidence="2" id="KW-1185">Reference proteome</keyword>
<proteinExistence type="predicted"/>
<dbReference type="AlphaFoldDB" id="A0A7X2J2J1"/>